<reference evidence="1 2" key="1">
    <citation type="submission" date="2019-12" db="EMBL/GenBank/DDBJ databases">
        <authorList>
            <person name="Floudas D."/>
            <person name="Bentzer J."/>
            <person name="Ahren D."/>
            <person name="Johansson T."/>
            <person name="Persson P."/>
            <person name="Tunlid A."/>
        </authorList>
    </citation>
    <scope>NUCLEOTIDE SEQUENCE [LARGE SCALE GENOMIC DNA]</scope>
    <source>
        <strain evidence="1 2">CBS 102.39</strain>
    </source>
</reference>
<name>A0A8H4QPL0_9AGAR</name>
<keyword evidence="2" id="KW-1185">Reference proteome</keyword>
<evidence type="ECO:0000313" key="1">
    <source>
        <dbReference type="EMBL" id="KAF4614556.1"/>
    </source>
</evidence>
<comment type="caution">
    <text evidence="1">The sequence shown here is derived from an EMBL/GenBank/DDBJ whole genome shotgun (WGS) entry which is preliminary data.</text>
</comment>
<accession>A0A8H4QPL0</accession>
<sequence>MKPTSRTSRQIISKSASDHVRHSQILSLPVEITAIIFKLVCRARSEGSGNLRKEVALSHACRSWRALALARPEHWTYFHSNGEKSSELKRFQAYLERSKDKPLEIEFKVSVKFDIWAYRGVQRLLKEALKHTHRWRHFSLVSHHHDWYAPDLIQSLHAISSHRLESLQISLYAQSGPIMNGGPLPGPPKYIRGDAPNLSALYLDETWFAADPSWLLLLPNLKTLQIHAQKGVRATDGQVPAENTKVIFMCRNLESLSTVWKVFQEFGNTMPSSKVTAHKLKNIRCGDENILRYLFHCVNAPSLELLVVHHLQISWNIRIADIVDSNNGRPLLPALRTLAFVNCVLGNAWDRSERVFYDIARLTETNERLYITGWLDPRMENQVFEYMAKRYARDGTILFPALEELYCASCQDNPRTEEIKYSNYLDVVRSRTERSVKKHCTLHLYEEEADSWKSKYPTTWRALEQGDYYRRIPEEYPDGLDLVPWPARVAHYEECGWESFVERFTFSLAGKR</sequence>
<proteinExistence type="predicted"/>
<evidence type="ECO:0000313" key="2">
    <source>
        <dbReference type="Proteomes" id="UP000521872"/>
    </source>
</evidence>
<gene>
    <name evidence="1" type="ORF">D9613_003460</name>
</gene>
<dbReference type="Proteomes" id="UP000521872">
    <property type="component" value="Unassembled WGS sequence"/>
</dbReference>
<dbReference type="AlphaFoldDB" id="A0A8H4QPL0"/>
<dbReference type="EMBL" id="JAACJL010000044">
    <property type="protein sequence ID" value="KAF4614556.1"/>
    <property type="molecule type" value="Genomic_DNA"/>
</dbReference>
<evidence type="ECO:0008006" key="3">
    <source>
        <dbReference type="Google" id="ProtNLM"/>
    </source>
</evidence>
<protein>
    <recommendedName>
        <fullName evidence="3">F-box domain-containing protein</fullName>
    </recommendedName>
</protein>
<dbReference type="SUPFAM" id="SSF52047">
    <property type="entry name" value="RNI-like"/>
    <property type="match status" value="1"/>
</dbReference>
<organism evidence="1 2">
    <name type="scientific">Agrocybe pediades</name>
    <dbReference type="NCBI Taxonomy" id="84607"/>
    <lineage>
        <taxon>Eukaryota</taxon>
        <taxon>Fungi</taxon>
        <taxon>Dikarya</taxon>
        <taxon>Basidiomycota</taxon>
        <taxon>Agaricomycotina</taxon>
        <taxon>Agaricomycetes</taxon>
        <taxon>Agaricomycetidae</taxon>
        <taxon>Agaricales</taxon>
        <taxon>Agaricineae</taxon>
        <taxon>Strophariaceae</taxon>
        <taxon>Agrocybe</taxon>
    </lineage>
</organism>